<evidence type="ECO:0000259" key="7">
    <source>
        <dbReference type="Pfam" id="PF13837"/>
    </source>
</evidence>
<keyword evidence="4" id="KW-0238">DNA-binding</keyword>
<keyword evidence="3" id="KW-0175">Coiled coil</keyword>
<dbReference type="PANTHER" id="PTHR31307:SF50">
    <property type="entry name" value="SEQUENCE-SPECIFIC DNA BINDING TRANSCRIPTION FACTOR"/>
    <property type="match status" value="1"/>
</dbReference>
<evidence type="ECO:0000313" key="8">
    <source>
        <dbReference type="EMBL" id="OIV93356.1"/>
    </source>
</evidence>
<keyword evidence="6" id="KW-0539">Nucleus</keyword>
<evidence type="ECO:0000256" key="2">
    <source>
        <dbReference type="ARBA" id="ARBA00023015"/>
    </source>
</evidence>
<dbReference type="AlphaFoldDB" id="A0A1J7GUS2"/>
<keyword evidence="2" id="KW-0805">Transcription regulation</keyword>
<dbReference type="InterPro" id="IPR044823">
    <property type="entry name" value="ASIL1/2-like"/>
</dbReference>
<accession>A0A1J7GUS2</accession>
<dbReference type="GO" id="GO:0000976">
    <property type="term" value="F:transcription cis-regulatory region binding"/>
    <property type="evidence" value="ECO:0007669"/>
    <property type="project" value="TreeGrafter"/>
</dbReference>
<reference evidence="8 9" key="1">
    <citation type="journal article" date="2017" name="Plant Biotechnol. J.">
        <title>A comprehensive draft genome sequence for lupin (Lupinus angustifolius), an emerging health food: insights into plant-microbe interactions and legume evolution.</title>
        <authorList>
            <person name="Hane J.K."/>
            <person name="Ming Y."/>
            <person name="Kamphuis L.G."/>
            <person name="Nelson M.N."/>
            <person name="Garg G."/>
            <person name="Atkins C.A."/>
            <person name="Bayer P.E."/>
            <person name="Bravo A."/>
            <person name="Bringans S."/>
            <person name="Cannon S."/>
            <person name="Edwards D."/>
            <person name="Foley R."/>
            <person name="Gao L.L."/>
            <person name="Harrison M.J."/>
            <person name="Huang W."/>
            <person name="Hurgobin B."/>
            <person name="Li S."/>
            <person name="Liu C.W."/>
            <person name="McGrath A."/>
            <person name="Morahan G."/>
            <person name="Murray J."/>
            <person name="Weller J."/>
            <person name="Jian J."/>
            <person name="Singh K.B."/>
        </authorList>
    </citation>
    <scope>NUCLEOTIDE SEQUENCE [LARGE SCALE GENOMIC DNA]</scope>
    <source>
        <strain evidence="9">cv. Tanjil</strain>
        <tissue evidence="8">Whole plant</tissue>
    </source>
</reference>
<dbReference type="Proteomes" id="UP000188354">
    <property type="component" value="Chromosome LG18"/>
</dbReference>
<evidence type="ECO:0000313" key="9">
    <source>
        <dbReference type="Proteomes" id="UP000188354"/>
    </source>
</evidence>
<sequence>MKKYYFPAHSLAEALPSACWSETATFTLIDAWGKRYLHLNRGNLRQKQWQEIAGTVNRRHGHRRTEVQCKNRLDTLKKKFKIEKARVSEFNGGGYDGAWPFFHRLNFLIGDNYPSHRPSPAVRRHREIRPPAKFPEWALPPAGRRSDTQKRQSALLNSYFSRNLSAFAAAAAVVAKEEEGENLNRWKLRNESEKRKRVKESDNEDCETVCKKVALAIERFGEIYTRVEAKKQRQMLELEKQRMQFAIDLEYQRLQLFMETQVQLHKINRSKHSSAPSEAL</sequence>
<evidence type="ECO:0000256" key="5">
    <source>
        <dbReference type="ARBA" id="ARBA00023163"/>
    </source>
</evidence>
<dbReference type="Pfam" id="PF13837">
    <property type="entry name" value="Myb_DNA-bind_4"/>
    <property type="match status" value="1"/>
</dbReference>
<proteinExistence type="predicted"/>
<dbReference type="FunFam" id="1.10.10.60:FF:000104">
    <property type="entry name" value="trihelix transcription factor ASIL2"/>
    <property type="match status" value="1"/>
</dbReference>
<name>A0A1J7GUS2_LUPAN</name>
<dbReference type="Gramene" id="OIV93356">
    <property type="protein sequence ID" value="OIV93356"/>
    <property type="gene ID" value="TanjilG_31403"/>
</dbReference>
<dbReference type="InterPro" id="IPR044822">
    <property type="entry name" value="Myb_DNA-bind_4"/>
</dbReference>
<comment type="subcellular location">
    <subcellularLocation>
        <location evidence="1">Nucleus</location>
    </subcellularLocation>
</comment>
<evidence type="ECO:0000256" key="1">
    <source>
        <dbReference type="ARBA" id="ARBA00004123"/>
    </source>
</evidence>
<dbReference type="GO" id="GO:0005634">
    <property type="term" value="C:nucleus"/>
    <property type="evidence" value="ECO:0007669"/>
    <property type="project" value="UniProtKB-SubCell"/>
</dbReference>
<organism evidence="8 9">
    <name type="scientific">Lupinus angustifolius</name>
    <name type="common">Narrow-leaved blue lupine</name>
    <dbReference type="NCBI Taxonomy" id="3871"/>
    <lineage>
        <taxon>Eukaryota</taxon>
        <taxon>Viridiplantae</taxon>
        <taxon>Streptophyta</taxon>
        <taxon>Embryophyta</taxon>
        <taxon>Tracheophyta</taxon>
        <taxon>Spermatophyta</taxon>
        <taxon>Magnoliopsida</taxon>
        <taxon>eudicotyledons</taxon>
        <taxon>Gunneridae</taxon>
        <taxon>Pentapetalae</taxon>
        <taxon>rosids</taxon>
        <taxon>fabids</taxon>
        <taxon>Fabales</taxon>
        <taxon>Fabaceae</taxon>
        <taxon>Papilionoideae</taxon>
        <taxon>50 kb inversion clade</taxon>
        <taxon>genistoids sensu lato</taxon>
        <taxon>core genistoids</taxon>
        <taxon>Genisteae</taxon>
        <taxon>Lupinus</taxon>
    </lineage>
</organism>
<feature type="domain" description="Myb/SANT-like DNA-binding" evidence="7">
    <location>
        <begin position="18"/>
        <end position="107"/>
    </location>
</feature>
<keyword evidence="5" id="KW-0804">Transcription</keyword>
<gene>
    <name evidence="8" type="ORF">TanjilG_31403</name>
</gene>
<keyword evidence="9" id="KW-1185">Reference proteome</keyword>
<evidence type="ECO:0000256" key="3">
    <source>
        <dbReference type="ARBA" id="ARBA00023054"/>
    </source>
</evidence>
<protein>
    <recommendedName>
        <fullName evidence="7">Myb/SANT-like DNA-binding domain-containing protein</fullName>
    </recommendedName>
</protein>
<dbReference type="STRING" id="3871.A0A1J7GUS2"/>
<evidence type="ECO:0000256" key="4">
    <source>
        <dbReference type="ARBA" id="ARBA00023125"/>
    </source>
</evidence>
<dbReference type="Gene3D" id="1.10.10.60">
    <property type="entry name" value="Homeodomain-like"/>
    <property type="match status" value="1"/>
</dbReference>
<dbReference type="PANTHER" id="PTHR31307">
    <property type="entry name" value="TRIHELIX TRANSCRIPTION FACTOR ASIL2"/>
    <property type="match status" value="1"/>
</dbReference>
<evidence type="ECO:0000256" key="6">
    <source>
        <dbReference type="ARBA" id="ARBA00023242"/>
    </source>
</evidence>
<dbReference type="EMBL" id="CM007378">
    <property type="protein sequence ID" value="OIV93356.1"/>
    <property type="molecule type" value="Genomic_DNA"/>
</dbReference>